<dbReference type="PROSITE" id="PS00316">
    <property type="entry name" value="THAUMATIN_1"/>
    <property type="match status" value="1"/>
</dbReference>
<dbReference type="SMART" id="SM00205">
    <property type="entry name" value="THN"/>
    <property type="match status" value="1"/>
</dbReference>
<feature type="disulfide bond" evidence="5">
    <location>
        <begin position="163"/>
        <end position="179"/>
    </location>
</feature>
<evidence type="ECO:0000256" key="5">
    <source>
        <dbReference type="PIRSR" id="PIRSR002703-1"/>
    </source>
</evidence>
<organism evidence="7 8">
    <name type="scientific">Glycine soja</name>
    <name type="common">Wild soybean</name>
    <dbReference type="NCBI Taxonomy" id="3848"/>
    <lineage>
        <taxon>Eukaryota</taxon>
        <taxon>Viridiplantae</taxon>
        <taxon>Streptophyta</taxon>
        <taxon>Embryophyta</taxon>
        <taxon>Tracheophyta</taxon>
        <taxon>Spermatophyta</taxon>
        <taxon>Magnoliopsida</taxon>
        <taxon>eudicotyledons</taxon>
        <taxon>Gunneridae</taxon>
        <taxon>Pentapetalae</taxon>
        <taxon>rosids</taxon>
        <taxon>fabids</taxon>
        <taxon>Fabales</taxon>
        <taxon>Fabaceae</taxon>
        <taxon>Papilionoideae</taxon>
        <taxon>50 kb inversion clade</taxon>
        <taxon>NPAAA clade</taxon>
        <taxon>indigoferoid/millettioid clade</taxon>
        <taxon>Phaseoleae</taxon>
        <taxon>Glycine</taxon>
        <taxon>Glycine subgen. Soja</taxon>
    </lineage>
</organism>
<keyword evidence="8" id="KW-1185">Reference proteome</keyword>
<reference evidence="7 8" key="1">
    <citation type="submission" date="2018-09" db="EMBL/GenBank/DDBJ databases">
        <title>A high-quality reference genome of wild soybean provides a powerful tool to mine soybean genomes.</title>
        <authorList>
            <person name="Xie M."/>
            <person name="Chung C.Y.L."/>
            <person name="Li M.-W."/>
            <person name="Wong F.-L."/>
            <person name="Chan T.-F."/>
            <person name="Lam H.-M."/>
        </authorList>
    </citation>
    <scope>NUCLEOTIDE SEQUENCE [LARGE SCALE GENOMIC DNA]</scope>
    <source>
        <strain evidence="8">cv. W05</strain>
        <tissue evidence="7">Hypocotyl of etiolated seedlings</tissue>
    </source>
</reference>
<gene>
    <name evidence="7" type="ORF">D0Y65_037991</name>
</gene>
<dbReference type="GO" id="GO:0005576">
    <property type="term" value="C:extracellular region"/>
    <property type="evidence" value="ECO:0007669"/>
    <property type="project" value="UniProtKB-SubCell"/>
</dbReference>
<dbReference type="Gramene" id="XM_028344138.1">
    <property type="protein sequence ID" value="XP_028199939.1"/>
    <property type="gene ID" value="LOC114384467"/>
</dbReference>
<keyword evidence="4 5" id="KW-1015">Disulfide bond</keyword>
<feature type="disulfide bond" evidence="5">
    <location>
        <begin position="183"/>
        <end position="192"/>
    </location>
</feature>
<feature type="signal peptide" evidence="6">
    <location>
        <begin position="1"/>
        <end position="26"/>
    </location>
</feature>
<dbReference type="CDD" id="cd09218">
    <property type="entry name" value="TLP-PA"/>
    <property type="match status" value="1"/>
</dbReference>
<dbReference type="InterPro" id="IPR037176">
    <property type="entry name" value="Osmotin/thaumatin-like_sf"/>
</dbReference>
<accession>A0A445H318</accession>
<name>A0A445H318_GLYSO</name>
<dbReference type="InterPro" id="IPR017949">
    <property type="entry name" value="Thaumatin_CS"/>
</dbReference>
<evidence type="ECO:0000313" key="8">
    <source>
        <dbReference type="Proteomes" id="UP000289340"/>
    </source>
</evidence>
<dbReference type="Gene3D" id="2.60.110.10">
    <property type="entry name" value="Thaumatin"/>
    <property type="match status" value="1"/>
</dbReference>
<dbReference type="Pfam" id="PF00314">
    <property type="entry name" value="Thaumatin"/>
    <property type="match status" value="1"/>
</dbReference>
<dbReference type="AlphaFoldDB" id="A0A445H318"/>
<dbReference type="SUPFAM" id="SSF49870">
    <property type="entry name" value="Osmotin, thaumatin-like protein"/>
    <property type="match status" value="1"/>
</dbReference>
<evidence type="ECO:0000256" key="2">
    <source>
        <dbReference type="ARBA" id="ARBA00010607"/>
    </source>
</evidence>
<feature type="disulfide bond" evidence="5">
    <location>
        <begin position="35"/>
        <end position="243"/>
    </location>
</feature>
<protein>
    <submittedName>
        <fullName evidence="7">Pathogenesis-related protein 5</fullName>
    </submittedName>
</protein>
<dbReference type="FunFam" id="2.60.110.10:FF:000002">
    <property type="entry name" value="Thaumatin-like protein 1a"/>
    <property type="match status" value="1"/>
</dbReference>
<comment type="similarity">
    <text evidence="2">Belongs to the thaumatin family.</text>
</comment>
<feature type="disulfide bond" evidence="5">
    <location>
        <begin position="83"/>
        <end position="93"/>
    </location>
</feature>
<proteinExistence type="inferred from homology"/>
<evidence type="ECO:0000313" key="7">
    <source>
        <dbReference type="EMBL" id="RZB67959.1"/>
    </source>
</evidence>
<dbReference type="InterPro" id="IPR001938">
    <property type="entry name" value="Thaumatin"/>
</dbReference>
<dbReference type="PROSITE" id="PS51367">
    <property type="entry name" value="THAUMATIN_2"/>
    <property type="match status" value="1"/>
</dbReference>
<sequence>MALIPNSKTSALFHLLLFILGNVAYATVFTLENHCSYTVWPGTLSGNGAATIGDGGFPMAPGSSVQLTAPSGWSGRLWPRTGCNFDASGNGKCLTGDCAGGMRCTGGGVPPATLAEFTIGSGGKDFYDVSLVDGYNVGVGVRATGGTGDCKYAGCSEDLNPACPAELQVKDGGGAVVACKSACAAFNTAEFCCTGDHSSPQTCSPTRYSKIFKNACPAAYSYAYDDPSSICTCSGSDYVITFCPSH</sequence>
<dbReference type="PIRSF" id="PIRSF002703">
    <property type="entry name" value="Thaumatin"/>
    <property type="match status" value="1"/>
</dbReference>
<dbReference type="PRINTS" id="PR00347">
    <property type="entry name" value="THAUMATIN"/>
</dbReference>
<dbReference type="PANTHER" id="PTHR31048">
    <property type="entry name" value="OS03G0233200 PROTEIN"/>
    <property type="match status" value="1"/>
</dbReference>
<dbReference type="Proteomes" id="UP000289340">
    <property type="component" value="Chromosome 14"/>
</dbReference>
<evidence type="ECO:0000256" key="6">
    <source>
        <dbReference type="SAM" id="SignalP"/>
    </source>
</evidence>
<evidence type="ECO:0000256" key="4">
    <source>
        <dbReference type="ARBA" id="ARBA00023157"/>
    </source>
</evidence>
<evidence type="ECO:0000256" key="3">
    <source>
        <dbReference type="ARBA" id="ARBA00022525"/>
    </source>
</evidence>
<keyword evidence="3" id="KW-0964">Secreted</keyword>
<dbReference type="EMBL" id="QZWG01000014">
    <property type="protein sequence ID" value="RZB67959.1"/>
    <property type="molecule type" value="Genomic_DNA"/>
</dbReference>
<comment type="subcellular location">
    <subcellularLocation>
        <location evidence="1">Secreted</location>
    </subcellularLocation>
</comment>
<keyword evidence="6" id="KW-0732">Signal</keyword>
<feature type="disulfide bond" evidence="5">
    <location>
        <begin position="155"/>
        <end position="216"/>
    </location>
</feature>
<feature type="disulfide bond" evidence="5">
    <location>
        <begin position="150"/>
        <end position="233"/>
    </location>
</feature>
<evidence type="ECO:0000256" key="1">
    <source>
        <dbReference type="ARBA" id="ARBA00004613"/>
    </source>
</evidence>
<comment type="caution">
    <text evidence="7">The sequence shown here is derived from an EMBL/GenBank/DDBJ whole genome shotgun (WGS) entry which is preliminary data.</text>
</comment>
<feature type="disulfide bond" evidence="5">
    <location>
        <begin position="98"/>
        <end position="104"/>
    </location>
</feature>
<feature type="disulfide bond" evidence="5">
    <location>
        <begin position="193"/>
        <end position="203"/>
    </location>
</feature>
<feature type="chain" id="PRO_5019129270" evidence="6">
    <location>
        <begin position="27"/>
        <end position="246"/>
    </location>
</feature>